<dbReference type="GO" id="GO:0016137">
    <property type="term" value="P:glycoside metabolic process"/>
    <property type="evidence" value="ECO:0007669"/>
    <property type="project" value="UniProtKB-ARBA"/>
</dbReference>
<dbReference type="PANTHER" id="PTHR12993:SF29">
    <property type="entry name" value="BLR3841 PROTEIN"/>
    <property type="match status" value="1"/>
</dbReference>
<dbReference type="AlphaFoldDB" id="A0A839PSG1"/>
<dbReference type="GO" id="GO:0009312">
    <property type="term" value="P:oligosaccharide biosynthetic process"/>
    <property type="evidence" value="ECO:0007669"/>
    <property type="project" value="InterPro"/>
</dbReference>
<sequence length="454" mass="48685">MVSPTAAAATPPTFRHDDAGTPEQQWLALPDWDGVRALEPFGPSGARRLVVVAAHPDDESLGAGGLIATAAELGVPVEVVVLTDGAASHPGSTSVTGDALAALRADETRSAVTALAPLAGVHLVGLPDGELARHVDAAVTALVAVVGERGPDTLLVAPWRGDGHTDHEAASVVASTAAVRTDSHVVEYPIWLWHWGTGEDVPWHDLRGLRLDDGARAAKAAALAAHASQVTPLSDGPGDEALLSPSMLAHFDRPHEVFVTPRAPHDDDAFERLHREVEEPWDTPTSWYEQRKRAVTLAALPHQRYGRALEVGCSTGQLARALADRCDHLLALDRADSAVERARAAIAGQQHVEVRRATVPRDWPHAQFDLVVVSEVGYFLSPLDLDGVIDRVERCLAPDGAVVLCHWRHPIEGWPLTGDRVHERWAERTGRPPVVTHVERDFALVVHAARGVSP</sequence>
<protein>
    <submittedName>
        <fullName evidence="3">LmbE family N-acetylglucosaminyl deacetylase</fullName>
    </submittedName>
</protein>
<accession>A0A839PSG1</accession>
<dbReference type="InterPro" id="IPR003737">
    <property type="entry name" value="GlcNAc_PI_deacetylase-related"/>
</dbReference>
<feature type="region of interest" description="Disordered" evidence="2">
    <location>
        <begin position="1"/>
        <end position="21"/>
    </location>
</feature>
<feature type="compositionally biased region" description="Low complexity" evidence="2">
    <location>
        <begin position="1"/>
        <end position="13"/>
    </location>
</feature>
<dbReference type="GO" id="GO:0016811">
    <property type="term" value="F:hydrolase activity, acting on carbon-nitrogen (but not peptide) bonds, in linear amides"/>
    <property type="evidence" value="ECO:0007669"/>
    <property type="project" value="TreeGrafter"/>
</dbReference>
<comment type="caution">
    <text evidence="3">The sequence shown here is derived from an EMBL/GenBank/DDBJ whole genome shotgun (WGS) entry which is preliminary data.</text>
</comment>
<reference evidence="3 4" key="1">
    <citation type="submission" date="2020-08" db="EMBL/GenBank/DDBJ databases">
        <title>Genomic Encyclopedia of Type Strains, Phase IV (KMG-V): Genome sequencing to study the core and pangenomes of soil and plant-associated prokaryotes.</title>
        <authorList>
            <person name="Whitman W."/>
        </authorList>
    </citation>
    <scope>NUCLEOTIDE SEQUENCE [LARGE SCALE GENOMIC DNA]</scope>
    <source>
        <strain evidence="3 4">B3ACCR2</strain>
    </source>
</reference>
<dbReference type="SUPFAM" id="SSF53335">
    <property type="entry name" value="S-adenosyl-L-methionine-dependent methyltransferases"/>
    <property type="match status" value="1"/>
</dbReference>
<name>A0A839PSG1_9MICO</name>
<dbReference type="Gene3D" id="3.40.50.150">
    <property type="entry name" value="Vaccinia Virus protein VP39"/>
    <property type="match status" value="1"/>
</dbReference>
<dbReference type="Pfam" id="PF05401">
    <property type="entry name" value="NodS"/>
    <property type="match status" value="1"/>
</dbReference>
<dbReference type="GO" id="GO:0008757">
    <property type="term" value="F:S-adenosylmethionine-dependent methyltransferase activity"/>
    <property type="evidence" value="ECO:0007669"/>
    <property type="project" value="InterPro"/>
</dbReference>
<dbReference type="InterPro" id="IPR008715">
    <property type="entry name" value="SAM-MeTfrase_NodS-like"/>
</dbReference>
<proteinExistence type="predicted"/>
<evidence type="ECO:0000256" key="1">
    <source>
        <dbReference type="ARBA" id="ARBA00022833"/>
    </source>
</evidence>
<dbReference type="Pfam" id="PF02585">
    <property type="entry name" value="PIG-L"/>
    <property type="match status" value="1"/>
</dbReference>
<dbReference type="PANTHER" id="PTHR12993">
    <property type="entry name" value="N-ACETYLGLUCOSAMINYL-PHOSPHATIDYLINOSITOL DE-N-ACETYLASE-RELATED"/>
    <property type="match status" value="1"/>
</dbReference>
<keyword evidence="1" id="KW-0862">Zinc</keyword>
<dbReference type="RefSeq" id="WP_184508957.1">
    <property type="nucleotide sequence ID" value="NZ_JACHVT010000002.1"/>
</dbReference>
<organism evidence="3 4">
    <name type="scientific">Terracoccus luteus</name>
    <dbReference type="NCBI Taxonomy" id="53356"/>
    <lineage>
        <taxon>Bacteria</taxon>
        <taxon>Bacillati</taxon>
        <taxon>Actinomycetota</taxon>
        <taxon>Actinomycetes</taxon>
        <taxon>Micrococcales</taxon>
        <taxon>Intrasporangiaceae</taxon>
        <taxon>Terracoccus</taxon>
    </lineage>
</organism>
<dbReference type="InterPro" id="IPR029063">
    <property type="entry name" value="SAM-dependent_MTases_sf"/>
</dbReference>
<dbReference type="Gene3D" id="3.40.50.10320">
    <property type="entry name" value="LmbE-like"/>
    <property type="match status" value="1"/>
</dbReference>
<dbReference type="InterPro" id="IPR024078">
    <property type="entry name" value="LmbE-like_dom_sf"/>
</dbReference>
<gene>
    <name evidence="3" type="ORF">FHW14_001188</name>
</gene>
<dbReference type="EMBL" id="JACHVT010000002">
    <property type="protein sequence ID" value="MBB2986039.1"/>
    <property type="molecule type" value="Genomic_DNA"/>
</dbReference>
<evidence type="ECO:0000313" key="3">
    <source>
        <dbReference type="EMBL" id="MBB2986039.1"/>
    </source>
</evidence>
<dbReference type="Proteomes" id="UP000590811">
    <property type="component" value="Unassembled WGS sequence"/>
</dbReference>
<evidence type="ECO:0000313" key="4">
    <source>
        <dbReference type="Proteomes" id="UP000590811"/>
    </source>
</evidence>
<dbReference type="SUPFAM" id="SSF102588">
    <property type="entry name" value="LmbE-like"/>
    <property type="match status" value="1"/>
</dbReference>
<dbReference type="CDD" id="cd02440">
    <property type="entry name" value="AdoMet_MTases"/>
    <property type="match status" value="1"/>
</dbReference>
<evidence type="ECO:0000256" key="2">
    <source>
        <dbReference type="SAM" id="MobiDB-lite"/>
    </source>
</evidence>